<dbReference type="Proteomes" id="UP000214720">
    <property type="component" value="Unassembled WGS sequence"/>
</dbReference>
<reference evidence="3" key="1">
    <citation type="submission" date="2017-01" db="EMBL/GenBank/DDBJ databases">
        <title>Genome Analysis of Deinococcus marmoris KOPRI26562.</title>
        <authorList>
            <person name="Kim J.H."/>
            <person name="Oh H.-M."/>
        </authorList>
    </citation>
    <scope>NUCLEOTIDE SEQUENCE [LARGE SCALE GENOMIC DNA]</scope>
    <source>
        <strain evidence="3">PAMC 26633</strain>
    </source>
</reference>
<feature type="region of interest" description="Disordered" evidence="1">
    <location>
        <begin position="1"/>
        <end position="44"/>
    </location>
</feature>
<gene>
    <name evidence="2" type="ORF">BSU04_03370</name>
</gene>
<protein>
    <submittedName>
        <fullName evidence="2">Uncharacterized protein</fullName>
    </submittedName>
</protein>
<dbReference type="EMBL" id="MTHB01000023">
    <property type="protein sequence ID" value="OXC80277.1"/>
    <property type="molecule type" value="Genomic_DNA"/>
</dbReference>
<proteinExistence type="predicted"/>
<feature type="compositionally biased region" description="Basic residues" evidence="1">
    <location>
        <begin position="1"/>
        <end position="11"/>
    </location>
</feature>
<name>A0A226XBE7_CABSO</name>
<evidence type="ECO:0000313" key="3">
    <source>
        <dbReference type="Proteomes" id="UP000214720"/>
    </source>
</evidence>
<evidence type="ECO:0000313" key="2">
    <source>
        <dbReference type="EMBL" id="OXC80277.1"/>
    </source>
</evidence>
<sequence>MDNHGSRRTARKTGEGAGSTAHKSAGKTANGPGTPRRTGCVAPGGLQRMLPEVSARSALPTWPMHARQEARGSSPATHKQITKRYKAFWPGVALKYTGTLQ</sequence>
<dbReference type="AlphaFoldDB" id="A0A226XBE7"/>
<evidence type="ECO:0000256" key="1">
    <source>
        <dbReference type="SAM" id="MobiDB-lite"/>
    </source>
</evidence>
<organism evidence="2 3">
    <name type="scientific">Caballeronia sordidicola</name>
    <name type="common">Burkholderia sordidicola</name>
    <dbReference type="NCBI Taxonomy" id="196367"/>
    <lineage>
        <taxon>Bacteria</taxon>
        <taxon>Pseudomonadati</taxon>
        <taxon>Pseudomonadota</taxon>
        <taxon>Betaproteobacteria</taxon>
        <taxon>Burkholderiales</taxon>
        <taxon>Burkholderiaceae</taxon>
        <taxon>Caballeronia</taxon>
    </lineage>
</organism>
<accession>A0A226XBE7</accession>
<comment type="caution">
    <text evidence="2">The sequence shown here is derived from an EMBL/GenBank/DDBJ whole genome shotgun (WGS) entry which is preliminary data.</text>
</comment>